<feature type="transmembrane region" description="Helical" evidence="1">
    <location>
        <begin position="519"/>
        <end position="543"/>
    </location>
</feature>
<feature type="transmembrane region" description="Helical" evidence="1">
    <location>
        <begin position="383"/>
        <end position="404"/>
    </location>
</feature>
<dbReference type="Proteomes" id="UP000007030">
    <property type="component" value="Chromosome"/>
</dbReference>
<dbReference type="Gene3D" id="3.30.2090.10">
    <property type="entry name" value="Multidrug efflux transporter AcrB TolC docking domain, DN and DC subdomains"/>
    <property type="match status" value="2"/>
</dbReference>
<dbReference type="eggNOG" id="COG0841">
    <property type="taxonomic scope" value="Bacteria"/>
</dbReference>
<gene>
    <name evidence="2" type="ordered locus">Marky_1048</name>
</gene>
<dbReference type="InterPro" id="IPR001036">
    <property type="entry name" value="Acrflvin-R"/>
</dbReference>
<name>F2NMA2_MARHT</name>
<evidence type="ECO:0000313" key="2">
    <source>
        <dbReference type="EMBL" id="AEB11790.1"/>
    </source>
</evidence>
<dbReference type="Gene3D" id="1.20.1640.10">
    <property type="entry name" value="Multidrug efflux transporter AcrB transmembrane domain"/>
    <property type="match status" value="3"/>
</dbReference>
<dbReference type="Gene3D" id="3.30.70.1440">
    <property type="entry name" value="Multidrug efflux transporter AcrB pore domain"/>
    <property type="match status" value="1"/>
</dbReference>
<feature type="transmembrane region" description="Helical" evidence="1">
    <location>
        <begin position="332"/>
        <end position="350"/>
    </location>
</feature>
<dbReference type="EMBL" id="CP002630">
    <property type="protein sequence ID" value="AEB11790.1"/>
    <property type="molecule type" value="Genomic_DNA"/>
</dbReference>
<dbReference type="KEGG" id="mhd:Marky_1048"/>
<keyword evidence="1" id="KW-0812">Transmembrane</keyword>
<dbReference type="SUPFAM" id="SSF82714">
    <property type="entry name" value="Multidrug efflux transporter AcrB TolC docking domain, DN and DC subdomains"/>
    <property type="match status" value="2"/>
</dbReference>
<dbReference type="STRING" id="869210.Marky_1048"/>
<dbReference type="Pfam" id="PF00873">
    <property type="entry name" value="ACR_tran"/>
    <property type="match status" value="2"/>
</dbReference>
<dbReference type="OrthoDB" id="8270at2"/>
<feature type="transmembrane region" description="Helical" evidence="1">
    <location>
        <begin position="594"/>
        <end position="615"/>
    </location>
</feature>
<feature type="transmembrane region" description="Helical" evidence="1">
    <location>
        <begin position="424"/>
        <end position="448"/>
    </location>
</feature>
<feature type="transmembrane region" description="Helical" evidence="1">
    <location>
        <begin position="984"/>
        <end position="1009"/>
    </location>
</feature>
<accession>F2NMA2</accession>
<dbReference type="GO" id="GO:0005886">
    <property type="term" value="C:plasma membrane"/>
    <property type="evidence" value="ECO:0007669"/>
    <property type="project" value="TreeGrafter"/>
</dbReference>
<dbReference type="AlphaFoldDB" id="F2NMA2"/>
<feature type="transmembrane region" description="Helical" evidence="1">
    <location>
        <begin position="555"/>
        <end position="574"/>
    </location>
</feature>
<dbReference type="PANTHER" id="PTHR32063">
    <property type="match status" value="1"/>
</dbReference>
<feature type="transmembrane region" description="Helical" evidence="1">
    <location>
        <begin position="356"/>
        <end position="376"/>
    </location>
</feature>
<evidence type="ECO:0000256" key="1">
    <source>
        <dbReference type="SAM" id="Phobius"/>
    </source>
</evidence>
<feature type="transmembrane region" description="Helical" evidence="1">
    <location>
        <begin position="1060"/>
        <end position="1086"/>
    </location>
</feature>
<keyword evidence="3" id="KW-1185">Reference proteome</keyword>
<dbReference type="SUPFAM" id="SSF82866">
    <property type="entry name" value="Multidrug efflux transporter AcrB transmembrane domain"/>
    <property type="match status" value="2"/>
</dbReference>
<dbReference type="HOGENOM" id="CLU_002755_1_2_0"/>
<dbReference type="PRINTS" id="PR00702">
    <property type="entry name" value="ACRIFLAVINRP"/>
</dbReference>
<dbReference type="SUPFAM" id="SSF82693">
    <property type="entry name" value="Multidrug efflux transporter AcrB pore domain, PN1, PN2, PC1 and PC2 subdomains"/>
    <property type="match status" value="3"/>
</dbReference>
<proteinExistence type="predicted"/>
<keyword evidence="1" id="KW-0472">Membrane</keyword>
<reference evidence="2 3" key="1">
    <citation type="journal article" date="2012" name="Stand. Genomic Sci.">
        <title>Complete genome sequence of the aerobic, heterotroph Marinithermus hydrothermalis type strain (T1(T)) from a deep-sea hydrothermal vent chimney.</title>
        <authorList>
            <person name="Copeland A."/>
            <person name="Gu W."/>
            <person name="Yasawong M."/>
            <person name="Lapidus A."/>
            <person name="Lucas S."/>
            <person name="Deshpande S."/>
            <person name="Pagani I."/>
            <person name="Tapia R."/>
            <person name="Cheng J.F."/>
            <person name="Goodwin L.A."/>
            <person name="Pitluck S."/>
            <person name="Liolios K."/>
            <person name="Ivanova N."/>
            <person name="Mavromatis K."/>
            <person name="Mikhailova N."/>
            <person name="Pati A."/>
            <person name="Chen A."/>
            <person name="Palaniappan K."/>
            <person name="Land M."/>
            <person name="Pan C."/>
            <person name="Brambilla E.M."/>
            <person name="Rohde M."/>
            <person name="Tindall B.J."/>
            <person name="Sikorski J."/>
            <person name="Goker M."/>
            <person name="Detter J.C."/>
            <person name="Bristow J."/>
            <person name="Eisen J.A."/>
            <person name="Markowitz V."/>
            <person name="Hugenholtz P."/>
            <person name="Kyrpides N.C."/>
            <person name="Klenk H.P."/>
            <person name="Woyke T."/>
        </authorList>
    </citation>
    <scope>NUCLEOTIDE SEQUENCE [LARGE SCALE GENOMIC DNA]</scope>
    <source>
        <strain evidence="3">DSM 14884 / JCM 11576 / T1</strain>
    </source>
</reference>
<organism evidence="2 3">
    <name type="scientific">Marinithermus hydrothermalis (strain DSM 14884 / JCM 11576 / T1)</name>
    <dbReference type="NCBI Taxonomy" id="869210"/>
    <lineage>
        <taxon>Bacteria</taxon>
        <taxon>Thermotogati</taxon>
        <taxon>Deinococcota</taxon>
        <taxon>Deinococci</taxon>
        <taxon>Thermales</taxon>
        <taxon>Thermaceae</taxon>
        <taxon>Marinithermus</taxon>
    </lineage>
</organism>
<sequence>MRNPLVAFFLKRAVFATAIFLGMVLVGLILGSRLGVELLPRFSIPVVAVSVAYPGAGPEEVAEQVAKPLEDALSTLTGVDVLGSTSTEGFALVFVQFKQEVDVDQALVEVSQKVAAARGSLPQDASAPVVQKFDPNQSPILYLFLEAPGEDLARLGRYAREVLKPRLQLVSGVADIRISGVPEEAIQVLLDPKKLAAYALSPTRVVQAIQASSLNLPLGSLEDEDRRVTYTLRNTPATPEEVAGILVDPVRGLKVGDLGRVLLAKEDPRSLARLNGVPGILLGVLKTPESNAVSVARGVKQAVAETRLPPGYRVQVASDTTRFIEAAVQDTFREMLLAALAVSLVVLVFVGQLNSAFSVILAIPITLSGALILFGVMGFTFNLISLLALTVAVGIVVDDSIVVAENIDRLRKEGKKPFEAVLEGASQVSVAVAAATLSLLAVFLPISFLPGIVGQIFQQFGLVLAAAIAISWLEAFLFLTVRLAYFPDPEPPTLGEALRALRLLPQDLAWAYARGFRTVWGLFLGVLTLGILWRLGGVYLLLLPLYPLGLGGLRYLGRLGLGLAGGVTLVLFLGTERALRALTEGYARWLRGGLARPGLVLGVAGLLFLSLGFVLPRIPFNFTPRSDTGVLTATLLLPQDVPLEETDGLSRRLEGYFLGQPGVDRVLTTLGARSIGGTEVVDASRAQFVIVLKPKHEREDILTLAERFSREGSRFLQGIPNAELRVQAQTGPETEDADLQLVLTAPDSALLEQRTREAVRLIAERPYVKDVKSSLEERARERVFVPDPARLSGTGVTPYDLAQAMRTYLSGTEAAVARRAGEEYPIRVKLDPLELEDENALLALPVQSPVLGSLPLGSLGRFEERLAPTSVARQNQAYSAGININLRPDAPGVFQVQRELENLLREAGVVGEGVELSSAGTASLTEDLVTLAPQAFALALVLNYLVLASQFNSWTYPLYLLLTVPLALVGALWLTYLLGTGLDVISVLGVVMLIGLVTKNAVLLLDFAVKLRERMPLKEALVEAGRLRLRPILMTTLTVLIISLPLLLGLGEGAEYRRPLGVIILGGLVSSTLLTLFVVPAAFYLFEGRRAEERVRKPALVLDGDSAGS</sequence>
<feature type="transmembrane region" description="Helical" evidence="1">
    <location>
        <begin position="1029"/>
        <end position="1048"/>
    </location>
</feature>
<evidence type="ECO:0000313" key="3">
    <source>
        <dbReference type="Proteomes" id="UP000007030"/>
    </source>
</evidence>
<dbReference type="Gene3D" id="3.30.70.1430">
    <property type="entry name" value="Multidrug efflux transporter AcrB pore domain"/>
    <property type="match status" value="2"/>
</dbReference>
<feature type="transmembrane region" description="Helical" evidence="1">
    <location>
        <begin position="460"/>
        <end position="485"/>
    </location>
</feature>
<dbReference type="RefSeq" id="WP_013703838.1">
    <property type="nucleotide sequence ID" value="NC_015387.1"/>
</dbReference>
<keyword evidence="1" id="KW-1133">Transmembrane helix</keyword>
<dbReference type="InterPro" id="IPR027463">
    <property type="entry name" value="AcrB_DN_DC_subdom"/>
</dbReference>
<dbReference type="Gene3D" id="3.30.70.1320">
    <property type="entry name" value="Multidrug efflux transporter AcrB pore domain like"/>
    <property type="match status" value="1"/>
</dbReference>
<protein>
    <submittedName>
        <fullName evidence="2">Acriflavin resistance protein</fullName>
    </submittedName>
</protein>
<dbReference type="PANTHER" id="PTHR32063:SF0">
    <property type="entry name" value="SWARMING MOTILITY PROTEIN SWRC"/>
    <property type="match status" value="1"/>
</dbReference>
<feature type="transmembrane region" description="Helical" evidence="1">
    <location>
        <begin position="958"/>
        <end position="978"/>
    </location>
</feature>
<dbReference type="GO" id="GO:0042910">
    <property type="term" value="F:xenobiotic transmembrane transporter activity"/>
    <property type="evidence" value="ECO:0007669"/>
    <property type="project" value="TreeGrafter"/>
</dbReference>
<feature type="transmembrane region" description="Helical" evidence="1">
    <location>
        <begin position="12"/>
        <end position="31"/>
    </location>
</feature>